<feature type="coiled-coil region" evidence="1">
    <location>
        <begin position="45"/>
        <end position="72"/>
    </location>
</feature>
<dbReference type="EMBL" id="REGN01004473">
    <property type="protein sequence ID" value="RNA17350.1"/>
    <property type="molecule type" value="Genomic_DNA"/>
</dbReference>
<evidence type="ECO:0000256" key="1">
    <source>
        <dbReference type="SAM" id="Coils"/>
    </source>
</evidence>
<keyword evidence="1" id="KW-0175">Coiled coil</keyword>
<accession>A0A3M7R181</accession>
<feature type="non-terminal residue" evidence="2">
    <location>
        <position position="207"/>
    </location>
</feature>
<organism evidence="2 3">
    <name type="scientific">Brachionus plicatilis</name>
    <name type="common">Marine rotifer</name>
    <name type="synonym">Brachionus muelleri</name>
    <dbReference type="NCBI Taxonomy" id="10195"/>
    <lineage>
        <taxon>Eukaryota</taxon>
        <taxon>Metazoa</taxon>
        <taxon>Spiralia</taxon>
        <taxon>Gnathifera</taxon>
        <taxon>Rotifera</taxon>
        <taxon>Eurotatoria</taxon>
        <taxon>Monogononta</taxon>
        <taxon>Pseudotrocha</taxon>
        <taxon>Ploima</taxon>
        <taxon>Brachionidae</taxon>
        <taxon>Brachionus</taxon>
    </lineage>
</organism>
<dbReference type="AlphaFoldDB" id="A0A3M7R181"/>
<gene>
    <name evidence="2" type="ORF">BpHYR1_000242</name>
</gene>
<proteinExistence type="predicted"/>
<protein>
    <submittedName>
        <fullName evidence="2">Uncharacterized protein</fullName>
    </submittedName>
</protein>
<evidence type="ECO:0000313" key="2">
    <source>
        <dbReference type="EMBL" id="RNA17350.1"/>
    </source>
</evidence>
<keyword evidence="3" id="KW-1185">Reference proteome</keyword>
<sequence>MTTELDLPKDILDLEDWSALGQGTSKVADYQIKMHNYIRSLCSTVKKQSVEITDLQKRVQTLELQQQQQQQEVDKSPALQTWSMMVSGKKQSEQQQVLIASVKKDLRDAERIENNIIISGAGAGNSDDQDTAKVNEVLQVLKLDRDTHVKSQRRIKTNRTTRLNKPIDMIVVEFKNETAKNTALRGAKTLRNTPELNQIYINPDKTP</sequence>
<evidence type="ECO:0000313" key="3">
    <source>
        <dbReference type="Proteomes" id="UP000276133"/>
    </source>
</evidence>
<name>A0A3M7R181_BRAPC</name>
<comment type="caution">
    <text evidence="2">The sequence shown here is derived from an EMBL/GenBank/DDBJ whole genome shotgun (WGS) entry which is preliminary data.</text>
</comment>
<reference evidence="2 3" key="1">
    <citation type="journal article" date="2018" name="Sci. Rep.">
        <title>Genomic signatures of local adaptation to the degree of environmental predictability in rotifers.</title>
        <authorList>
            <person name="Franch-Gras L."/>
            <person name="Hahn C."/>
            <person name="Garcia-Roger E.M."/>
            <person name="Carmona M.J."/>
            <person name="Serra M."/>
            <person name="Gomez A."/>
        </authorList>
    </citation>
    <scope>NUCLEOTIDE SEQUENCE [LARGE SCALE GENOMIC DNA]</scope>
    <source>
        <strain evidence="2">HYR1</strain>
    </source>
</reference>
<dbReference type="Proteomes" id="UP000276133">
    <property type="component" value="Unassembled WGS sequence"/>
</dbReference>